<dbReference type="PANTHER" id="PTHR12631:SF10">
    <property type="entry name" value="BETA-XYLOSIDASE-LIKE PROTEIN-RELATED"/>
    <property type="match status" value="1"/>
</dbReference>
<evidence type="ECO:0000313" key="3">
    <source>
        <dbReference type="Proteomes" id="UP000029719"/>
    </source>
</evidence>
<keyword evidence="1" id="KW-0732">Signal</keyword>
<dbReference type="PANTHER" id="PTHR12631">
    <property type="entry name" value="ALPHA-L-IDURONIDASE"/>
    <property type="match status" value="1"/>
</dbReference>
<dbReference type="SUPFAM" id="SSF51445">
    <property type="entry name" value="(Trans)glycosidases"/>
    <property type="match status" value="1"/>
</dbReference>
<evidence type="ECO:0000313" key="2">
    <source>
        <dbReference type="EMBL" id="KGF64303.1"/>
    </source>
</evidence>
<dbReference type="EMBL" id="JRMB01000002">
    <property type="protein sequence ID" value="KGF64303.1"/>
    <property type="molecule type" value="Genomic_DNA"/>
</dbReference>
<name>A0A9X0JIZ7_9PSED</name>
<dbReference type="OrthoDB" id="912485at2"/>
<accession>A0A9X0JIZ7</accession>
<dbReference type="RefSeq" id="WP_037016893.1">
    <property type="nucleotide sequence ID" value="NZ_JRMB01000002.1"/>
</dbReference>
<sequence length="427" mass="47181">MSLRTLGTLALLAALATANANADADAPFIVGVATHSMNNTGQPLHSLQMASAAGVTSVRDDAFWSTAEPTAGQLQIVAPWRAWLSTARALDLAPMVILGYGTSFQGNAKPRKPEVRIPYLKYVDFITRQLGNPVKFYEVWNEWDIEGPGDARLSNDYASLVRDVAPVIRKNNPQAVILAGAVTTLGITSGFVDRIIAAGVMKYADGLSLHPYVHCYGSDRNTPESWIGWMRDLDRKITLKAGRPVPLYLTEMSWPSHEGNCGISPERQAAYLARAYFLIRTLPNVKGMWWYDLINDGDDRSEQEHNFGLLDSALGPKPAYAVLKAISPYLRDFHYEPTNSLQNDGIYQLAFSAGRERIMVAWASGRQREVSISASAMQNQNVRVLDTLDPDKGMANARQQWVCKDDHCSTPVKLTEFPKIIRLSPDA</sequence>
<dbReference type="Proteomes" id="UP000029719">
    <property type="component" value="Unassembled WGS sequence"/>
</dbReference>
<dbReference type="Gene3D" id="3.20.20.80">
    <property type="entry name" value="Glycosidases"/>
    <property type="match status" value="1"/>
</dbReference>
<dbReference type="InterPro" id="IPR017853">
    <property type="entry name" value="GH"/>
</dbReference>
<evidence type="ECO:0008006" key="4">
    <source>
        <dbReference type="Google" id="ProtNLM"/>
    </source>
</evidence>
<dbReference type="AlphaFoldDB" id="A0A9X0JIZ7"/>
<reference evidence="2 3" key="1">
    <citation type="submission" date="2014-09" db="EMBL/GenBank/DDBJ databases">
        <title>Genome sequence of Pseudomonas lutea strain DSM 17257T.</title>
        <authorList>
            <person name="Kwak Y."/>
            <person name="Shin J.-H."/>
        </authorList>
    </citation>
    <scope>NUCLEOTIDE SEQUENCE [LARGE SCALE GENOMIC DNA]</scope>
    <source>
        <strain evidence="2 3">DSM 17257</strain>
    </source>
</reference>
<dbReference type="InterPro" id="IPR051923">
    <property type="entry name" value="Glycosyl_Hydrolase_39"/>
</dbReference>
<protein>
    <recommendedName>
        <fullName evidence="4">Beta-xylosidase</fullName>
    </recommendedName>
</protein>
<feature type="chain" id="PRO_5040957296" description="Beta-xylosidase" evidence="1">
    <location>
        <begin position="23"/>
        <end position="427"/>
    </location>
</feature>
<organism evidence="2 3">
    <name type="scientific">Pseudomonas lutea</name>
    <dbReference type="NCBI Taxonomy" id="243924"/>
    <lineage>
        <taxon>Bacteria</taxon>
        <taxon>Pseudomonadati</taxon>
        <taxon>Pseudomonadota</taxon>
        <taxon>Gammaproteobacteria</taxon>
        <taxon>Pseudomonadales</taxon>
        <taxon>Pseudomonadaceae</taxon>
        <taxon>Pseudomonas</taxon>
    </lineage>
</organism>
<proteinExistence type="predicted"/>
<feature type="signal peptide" evidence="1">
    <location>
        <begin position="1"/>
        <end position="22"/>
    </location>
</feature>
<evidence type="ECO:0000256" key="1">
    <source>
        <dbReference type="SAM" id="SignalP"/>
    </source>
</evidence>
<gene>
    <name evidence="2" type="ORF">LT42_20775</name>
</gene>
<dbReference type="GO" id="GO:0004553">
    <property type="term" value="F:hydrolase activity, hydrolyzing O-glycosyl compounds"/>
    <property type="evidence" value="ECO:0007669"/>
    <property type="project" value="TreeGrafter"/>
</dbReference>
<comment type="caution">
    <text evidence="2">The sequence shown here is derived from an EMBL/GenBank/DDBJ whole genome shotgun (WGS) entry which is preliminary data.</text>
</comment>